<sequence>MCGSLEAILLLLMLPTCIDWQEIYLVECFRGLQLFLMPYIMLRHAQFIRYLLRPNRDKRGHTWQQKGEGHQV</sequence>
<proteinExistence type="predicted"/>
<comment type="caution">
    <text evidence="1">The sequence shown here is derived from an EMBL/GenBank/DDBJ whole genome shotgun (WGS) entry which is preliminary data.</text>
</comment>
<protein>
    <submittedName>
        <fullName evidence="1">Uncharacterized protein</fullName>
    </submittedName>
</protein>
<evidence type="ECO:0000313" key="1">
    <source>
        <dbReference type="EMBL" id="KAI3686989.1"/>
    </source>
</evidence>
<keyword evidence="2" id="KW-1185">Reference proteome</keyword>
<dbReference type="Proteomes" id="UP001056120">
    <property type="component" value="Linkage Group LG27"/>
</dbReference>
<gene>
    <name evidence="1" type="ORF">L1987_80679</name>
</gene>
<accession>A0ACB8YNS0</accession>
<evidence type="ECO:0000313" key="2">
    <source>
        <dbReference type="Proteomes" id="UP001056120"/>
    </source>
</evidence>
<reference evidence="2" key="1">
    <citation type="journal article" date="2022" name="Mol. Ecol. Resour.">
        <title>The genomes of chicory, endive, great burdock and yacon provide insights into Asteraceae palaeo-polyploidization history and plant inulin production.</title>
        <authorList>
            <person name="Fan W."/>
            <person name="Wang S."/>
            <person name="Wang H."/>
            <person name="Wang A."/>
            <person name="Jiang F."/>
            <person name="Liu H."/>
            <person name="Zhao H."/>
            <person name="Xu D."/>
            <person name="Zhang Y."/>
        </authorList>
    </citation>
    <scope>NUCLEOTIDE SEQUENCE [LARGE SCALE GENOMIC DNA]</scope>
    <source>
        <strain evidence="2">cv. Yunnan</strain>
    </source>
</reference>
<name>A0ACB8YNS0_9ASTR</name>
<reference evidence="1 2" key="2">
    <citation type="journal article" date="2022" name="Mol. Ecol. Resour.">
        <title>The genomes of chicory, endive, great burdock and yacon provide insights into Asteraceae paleo-polyploidization history and plant inulin production.</title>
        <authorList>
            <person name="Fan W."/>
            <person name="Wang S."/>
            <person name="Wang H."/>
            <person name="Wang A."/>
            <person name="Jiang F."/>
            <person name="Liu H."/>
            <person name="Zhao H."/>
            <person name="Xu D."/>
            <person name="Zhang Y."/>
        </authorList>
    </citation>
    <scope>NUCLEOTIDE SEQUENCE [LARGE SCALE GENOMIC DNA]</scope>
    <source>
        <strain evidence="2">cv. Yunnan</strain>
        <tissue evidence="1">Leaves</tissue>
    </source>
</reference>
<dbReference type="EMBL" id="CM042044">
    <property type="protein sequence ID" value="KAI3686989.1"/>
    <property type="molecule type" value="Genomic_DNA"/>
</dbReference>
<organism evidence="1 2">
    <name type="scientific">Smallanthus sonchifolius</name>
    <dbReference type="NCBI Taxonomy" id="185202"/>
    <lineage>
        <taxon>Eukaryota</taxon>
        <taxon>Viridiplantae</taxon>
        <taxon>Streptophyta</taxon>
        <taxon>Embryophyta</taxon>
        <taxon>Tracheophyta</taxon>
        <taxon>Spermatophyta</taxon>
        <taxon>Magnoliopsida</taxon>
        <taxon>eudicotyledons</taxon>
        <taxon>Gunneridae</taxon>
        <taxon>Pentapetalae</taxon>
        <taxon>asterids</taxon>
        <taxon>campanulids</taxon>
        <taxon>Asterales</taxon>
        <taxon>Asteraceae</taxon>
        <taxon>Asteroideae</taxon>
        <taxon>Heliantheae alliance</taxon>
        <taxon>Millerieae</taxon>
        <taxon>Smallanthus</taxon>
    </lineage>
</organism>